<accession>A0AAV7S8V5</accession>
<dbReference type="Proteomes" id="UP001066276">
    <property type="component" value="Chromosome 4_2"/>
</dbReference>
<reference evidence="1" key="1">
    <citation type="journal article" date="2022" name="bioRxiv">
        <title>Sequencing and chromosome-scale assembly of the giantPleurodeles waltlgenome.</title>
        <authorList>
            <person name="Brown T."/>
            <person name="Elewa A."/>
            <person name="Iarovenko S."/>
            <person name="Subramanian E."/>
            <person name="Araus A.J."/>
            <person name="Petzold A."/>
            <person name="Susuki M."/>
            <person name="Suzuki K.-i.T."/>
            <person name="Hayashi T."/>
            <person name="Toyoda A."/>
            <person name="Oliveira C."/>
            <person name="Osipova E."/>
            <person name="Leigh N.D."/>
            <person name="Simon A."/>
            <person name="Yun M.H."/>
        </authorList>
    </citation>
    <scope>NUCLEOTIDE SEQUENCE</scope>
    <source>
        <strain evidence="1">20211129_DDA</strain>
        <tissue evidence="1">Liver</tissue>
    </source>
</reference>
<sequence>MQLRPPSVFPPGRGSAALKSREVRVWSAASITSRVLSAPHHTSGPARPRQEGLLIRHQLGRESPAPAAILFSGAGRAAARERGPLSLIAQRRRLPGSQGLLGRRLLLGQTMLATGG</sequence>
<gene>
    <name evidence="1" type="ORF">NDU88_000526</name>
</gene>
<keyword evidence="2" id="KW-1185">Reference proteome</keyword>
<evidence type="ECO:0000313" key="1">
    <source>
        <dbReference type="EMBL" id="KAJ1160024.1"/>
    </source>
</evidence>
<dbReference type="EMBL" id="JANPWB010000008">
    <property type="protein sequence ID" value="KAJ1160024.1"/>
    <property type="molecule type" value="Genomic_DNA"/>
</dbReference>
<proteinExistence type="predicted"/>
<evidence type="ECO:0000313" key="2">
    <source>
        <dbReference type="Proteomes" id="UP001066276"/>
    </source>
</evidence>
<comment type="caution">
    <text evidence="1">The sequence shown here is derived from an EMBL/GenBank/DDBJ whole genome shotgun (WGS) entry which is preliminary data.</text>
</comment>
<name>A0AAV7S8V5_PLEWA</name>
<protein>
    <submittedName>
        <fullName evidence="1">Uncharacterized protein</fullName>
    </submittedName>
</protein>
<organism evidence="1 2">
    <name type="scientific">Pleurodeles waltl</name>
    <name type="common">Iberian ribbed newt</name>
    <dbReference type="NCBI Taxonomy" id="8319"/>
    <lineage>
        <taxon>Eukaryota</taxon>
        <taxon>Metazoa</taxon>
        <taxon>Chordata</taxon>
        <taxon>Craniata</taxon>
        <taxon>Vertebrata</taxon>
        <taxon>Euteleostomi</taxon>
        <taxon>Amphibia</taxon>
        <taxon>Batrachia</taxon>
        <taxon>Caudata</taxon>
        <taxon>Salamandroidea</taxon>
        <taxon>Salamandridae</taxon>
        <taxon>Pleurodelinae</taxon>
        <taxon>Pleurodeles</taxon>
    </lineage>
</organism>
<dbReference type="AlphaFoldDB" id="A0AAV7S8V5"/>